<proteinExistence type="predicted"/>
<dbReference type="InterPro" id="IPR035899">
    <property type="entry name" value="DBL_dom_sf"/>
</dbReference>
<evidence type="ECO:0008006" key="6">
    <source>
        <dbReference type="Google" id="ProtNLM"/>
    </source>
</evidence>
<dbReference type="Gene3D" id="1.20.900.10">
    <property type="entry name" value="Dbl homology (DH) domain"/>
    <property type="match status" value="1"/>
</dbReference>
<evidence type="ECO:0000313" key="5">
    <source>
        <dbReference type="EMBL" id="NDV29711.1"/>
    </source>
</evidence>
<dbReference type="InterPro" id="IPR029071">
    <property type="entry name" value="Ubiquitin-like_domsf"/>
</dbReference>
<evidence type="ECO:0000256" key="1">
    <source>
        <dbReference type="ARBA" id="ARBA00022468"/>
    </source>
</evidence>
<dbReference type="PROSITE" id="PS50010">
    <property type="entry name" value="DH_2"/>
    <property type="match status" value="1"/>
</dbReference>
<dbReference type="SMART" id="SM00324">
    <property type="entry name" value="RhoGAP"/>
    <property type="match status" value="1"/>
</dbReference>
<feature type="domain" description="Rho-GAP" evidence="4">
    <location>
        <begin position="1"/>
        <end position="171"/>
    </location>
</feature>
<dbReference type="PANTHER" id="PTHR15228">
    <property type="entry name" value="SPERMATHECAL PHYSIOLOGY VARIANT"/>
    <property type="match status" value="1"/>
</dbReference>
<dbReference type="PANTHER" id="PTHR15228:SF25">
    <property type="entry name" value="F-BAR DOMAIN-CONTAINING PROTEIN"/>
    <property type="match status" value="1"/>
</dbReference>
<dbReference type="InterPro" id="IPR008936">
    <property type="entry name" value="Rho_GTPase_activation_prot"/>
</dbReference>
<evidence type="ECO:0000259" key="3">
    <source>
        <dbReference type="PROSITE" id="PS50010"/>
    </source>
</evidence>
<dbReference type="InterPro" id="IPR051025">
    <property type="entry name" value="RhoGAP"/>
</dbReference>
<dbReference type="SUPFAM" id="SSF48350">
    <property type="entry name" value="GTPase activation domain, GAP"/>
    <property type="match status" value="1"/>
</dbReference>
<protein>
    <recommendedName>
        <fullName evidence="6">Rho-GAP domain-containing protein</fullName>
    </recommendedName>
</protein>
<dbReference type="GO" id="GO:0005085">
    <property type="term" value="F:guanyl-nucleotide exchange factor activity"/>
    <property type="evidence" value="ECO:0007669"/>
    <property type="project" value="InterPro"/>
</dbReference>
<dbReference type="Gene3D" id="1.10.555.10">
    <property type="entry name" value="Rho GTPase activation protein"/>
    <property type="match status" value="1"/>
</dbReference>
<dbReference type="InterPro" id="IPR000219">
    <property type="entry name" value="DH_dom"/>
</dbReference>
<dbReference type="Gene3D" id="3.10.20.90">
    <property type="entry name" value="Phosphatidylinositol 3-kinase Catalytic Subunit, Chain A, domain 1"/>
    <property type="match status" value="1"/>
</dbReference>
<dbReference type="InterPro" id="IPR011993">
    <property type="entry name" value="PH-like_dom_sf"/>
</dbReference>
<dbReference type="AlphaFoldDB" id="A0A6B2KYH8"/>
<dbReference type="CDD" id="cd00159">
    <property type="entry name" value="RhoGAP"/>
    <property type="match status" value="1"/>
</dbReference>
<feature type="domain" description="DH" evidence="3">
    <location>
        <begin position="454"/>
        <end position="647"/>
    </location>
</feature>
<dbReference type="SUPFAM" id="SSF54236">
    <property type="entry name" value="Ubiquitin-like"/>
    <property type="match status" value="1"/>
</dbReference>
<dbReference type="GO" id="GO:0005096">
    <property type="term" value="F:GTPase activator activity"/>
    <property type="evidence" value="ECO:0007669"/>
    <property type="project" value="UniProtKB-KW"/>
</dbReference>
<name>A0A6B2KYH8_9EUKA</name>
<feature type="region of interest" description="Disordered" evidence="2">
    <location>
        <begin position="317"/>
        <end position="392"/>
    </location>
</feature>
<feature type="compositionally biased region" description="Basic residues" evidence="2">
    <location>
        <begin position="364"/>
        <end position="374"/>
    </location>
</feature>
<feature type="compositionally biased region" description="Basic and acidic residues" evidence="2">
    <location>
        <begin position="317"/>
        <end position="334"/>
    </location>
</feature>
<dbReference type="Pfam" id="PF00620">
    <property type="entry name" value="RhoGAP"/>
    <property type="match status" value="1"/>
</dbReference>
<dbReference type="Pfam" id="PF00621">
    <property type="entry name" value="RhoGEF"/>
    <property type="match status" value="1"/>
</dbReference>
<evidence type="ECO:0000256" key="2">
    <source>
        <dbReference type="SAM" id="MobiDB-lite"/>
    </source>
</evidence>
<reference evidence="5" key="1">
    <citation type="journal article" date="2020" name="J. Eukaryot. Microbiol.">
        <title>De novo Sequencing, Assembly and Annotation of the Transcriptome for the Free-Living Testate Amoeba Arcella intermedia.</title>
        <authorList>
            <person name="Ribeiro G.M."/>
            <person name="Porfirio-Sousa A.L."/>
            <person name="Maurer-Alcala X.X."/>
            <person name="Katz L.A."/>
            <person name="Lahr D.J.G."/>
        </authorList>
    </citation>
    <scope>NUCLEOTIDE SEQUENCE</scope>
</reference>
<dbReference type="EMBL" id="GIBP01000742">
    <property type="protein sequence ID" value="NDV29711.1"/>
    <property type="molecule type" value="Transcribed_RNA"/>
</dbReference>
<dbReference type="InterPro" id="IPR000198">
    <property type="entry name" value="RhoGAP_dom"/>
</dbReference>
<dbReference type="GO" id="GO:0007165">
    <property type="term" value="P:signal transduction"/>
    <property type="evidence" value="ECO:0007669"/>
    <property type="project" value="InterPro"/>
</dbReference>
<dbReference type="SUPFAM" id="SSF50729">
    <property type="entry name" value="PH domain-like"/>
    <property type="match status" value="1"/>
</dbReference>
<organism evidence="5">
    <name type="scientific">Arcella intermedia</name>
    <dbReference type="NCBI Taxonomy" id="1963864"/>
    <lineage>
        <taxon>Eukaryota</taxon>
        <taxon>Amoebozoa</taxon>
        <taxon>Tubulinea</taxon>
        <taxon>Elardia</taxon>
        <taxon>Arcellinida</taxon>
        <taxon>Sphaerothecina</taxon>
        <taxon>Arcellidae</taxon>
        <taxon>Arcella</taxon>
    </lineage>
</organism>
<dbReference type="PROSITE" id="PS50238">
    <property type="entry name" value="RHOGAP"/>
    <property type="match status" value="1"/>
</dbReference>
<keyword evidence="1" id="KW-0343">GTPase activation</keyword>
<sequence length="764" mass="87425">MVRLCSEVIITKGVKLEGIFRVPGNQEIINKLCEDFESGNIPDLSTVGAEEVSGVFKKYLRELPQPLLSDDKPDNGLEKRFAEVMNLESNRDRIKRLRHLIRRLSVFRRCLVHELFYVLYLVSRESASNLMDSHNLSTIFGGMVPILSKIMLQSAKSQLCCFLIEYYPLIFNKIDTLYPRDLKETAKEDEKRTAIQIYYDDGTYKSIFCTPTTRCAEITQNLRSKLKHQSSHNPDDFFLFEMIDRQIREIDGQEILVPIATSASILIFSSYVKLHHVEMKIPAEVAELVISSGSEEEVTEEEEEHNIFEISISKIEESESKSEIETAETMRSEEEPSGEMVKHSAKKKKTGKSNFAPINSSLPQKKRRSVKPLKRSPTTATKTVTRTRSESVISGEKEKKKYAIRLSTTKRLFDNGVAMDRTDSLKHINGELKTGLTEEQAEMELAERRKQIQQLMALLEGFMENEKIYTNTMKKIIDCYMVPLQKEQIINSHLVEPIFSNIEEIHAIYQNMIVHLNRTNIGQTFAENSTGLFAFSKYIANQSLSKCLLSKLKDTNEKFLNFLSKAQKNSEILDKDLEQLLENIGKHIFEYESIFTQIIAIAPSGIMLDGLVVGSGALKQLTNKILSQVTDEATQCTIKLVKLLDKIPEDLPVYLNGRTLVGQDEAQIRTESEKKWKRCQCVLFSDLFFVYLVHKKIGRKTKENVEFVALLNGLQISDEEDPFTNEISIKIDIKGAIWYLVFDSFQKYTEWSDKLATTKKALSQ</sequence>
<dbReference type="Gene3D" id="2.30.29.30">
    <property type="entry name" value="Pleckstrin-homology domain (PH domain)/Phosphotyrosine-binding domain (PTB)"/>
    <property type="match status" value="1"/>
</dbReference>
<accession>A0A6B2KYH8</accession>
<evidence type="ECO:0000259" key="4">
    <source>
        <dbReference type="PROSITE" id="PS50238"/>
    </source>
</evidence>
<dbReference type="SUPFAM" id="SSF48065">
    <property type="entry name" value="DBL homology domain (DH-domain)"/>
    <property type="match status" value="1"/>
</dbReference>